<feature type="region of interest" description="Disordered" evidence="1">
    <location>
        <begin position="622"/>
        <end position="646"/>
    </location>
</feature>
<dbReference type="OrthoDB" id="3819888at2759"/>
<dbReference type="InParanoid" id="A0A2P5I3C1"/>
<evidence type="ECO:0000313" key="3">
    <source>
        <dbReference type="Proteomes" id="UP000094444"/>
    </source>
</evidence>
<dbReference type="AlphaFoldDB" id="A0A2P5I3C1"/>
<sequence length="646" mass="72200">MIHTPSPEERKTDRTELKRQFSSDIYPFETENPNPSGRWIYPGNNRAPGRRAISSKLAMYAVVGISDEVSRQSLQIRSLVEKVAQDPQIKQNIRIGIHQMLVDVLREVSKFFQCSRPPTPLHGDLDAIALTVPAQWTIEFEEEYGELLTAAWDQVFTVAAPQIFFLGEGQTNVHYAFYRATLTTSYDRHRLESRGFFELGRAKNAILVIDAGGHSTNTSLVTICDDDNQLEIRPDHGAIGGTALWGWYVVEAAKSGWYKAFPGTTMPLDVETAIMKLFYSLNADYRFHLGASFQIEGCGPGRKDFLFRLDVSELTKTFNEGLLHSFSLIEAGVRQLKDLQSRCERIEIIIGGGSAKGVMWSERMGELCNKYQMKAPTYLCEIDHPLESAKSVGQFVSDAAFGLAMTRRYKVENRWKYEWDFQATMLWARGQKWTRTVKADGYQHFKVICQPEFVNPQAGSVIDTDYRAYDILRIPCRKRGMLKFEFEIDLANDRLELTVKKRLGRAKRFTELGTVRFNLWVPPGSRTLQIWEDEDQIKAIVAAAFSPGQEPVEFDDDVEMLAGVEPVEEIADSIIVNMEGSPAVLPPGRGGATAHTGIMAPSAGEALDGNCGQFLALPLPPLEDDDLKTEGVEDAGDVAGSSTVAA</sequence>
<dbReference type="STRING" id="158607.A0A2P5I3C1"/>
<gene>
    <name evidence="2" type="ORF">DHEL01_v204613</name>
</gene>
<proteinExistence type="predicted"/>
<dbReference type="Proteomes" id="UP000094444">
    <property type="component" value="Unassembled WGS sequence"/>
</dbReference>
<feature type="compositionally biased region" description="Acidic residues" evidence="1">
    <location>
        <begin position="622"/>
        <end position="636"/>
    </location>
</feature>
<dbReference type="EMBL" id="MAVT02000311">
    <property type="protein sequence ID" value="POS76994.1"/>
    <property type="molecule type" value="Genomic_DNA"/>
</dbReference>
<evidence type="ECO:0000313" key="2">
    <source>
        <dbReference type="EMBL" id="POS76994.1"/>
    </source>
</evidence>
<organism evidence="2 3">
    <name type="scientific">Diaporthe helianthi</name>
    <dbReference type="NCBI Taxonomy" id="158607"/>
    <lineage>
        <taxon>Eukaryota</taxon>
        <taxon>Fungi</taxon>
        <taxon>Dikarya</taxon>
        <taxon>Ascomycota</taxon>
        <taxon>Pezizomycotina</taxon>
        <taxon>Sordariomycetes</taxon>
        <taxon>Sordariomycetidae</taxon>
        <taxon>Diaporthales</taxon>
        <taxon>Diaporthaceae</taxon>
        <taxon>Diaporthe</taxon>
    </lineage>
</organism>
<reference evidence="2" key="1">
    <citation type="submission" date="2017-09" db="EMBL/GenBank/DDBJ databases">
        <title>Polyketide synthases of a Diaporthe helianthi virulent isolate.</title>
        <authorList>
            <person name="Baroncelli R."/>
        </authorList>
    </citation>
    <scope>NUCLEOTIDE SEQUENCE [LARGE SCALE GENOMIC DNA]</scope>
    <source>
        <strain evidence="2">7/96</strain>
    </source>
</reference>
<accession>A0A2P5I3C1</accession>
<evidence type="ECO:0000256" key="1">
    <source>
        <dbReference type="SAM" id="MobiDB-lite"/>
    </source>
</evidence>
<keyword evidence="3" id="KW-1185">Reference proteome</keyword>
<name>A0A2P5I3C1_DIAHE</name>
<comment type="caution">
    <text evidence="2">The sequence shown here is derived from an EMBL/GenBank/DDBJ whole genome shotgun (WGS) entry which is preliminary data.</text>
</comment>
<protein>
    <submittedName>
        <fullName evidence="2">Uncharacterized protein</fullName>
    </submittedName>
</protein>